<feature type="compositionally biased region" description="Basic and acidic residues" evidence="1">
    <location>
        <begin position="66"/>
        <end position="86"/>
    </location>
</feature>
<dbReference type="PANTHER" id="PTHR23232">
    <property type="entry name" value="KRAB DOMAIN C2H2 ZINC FINGER"/>
    <property type="match status" value="1"/>
</dbReference>
<dbReference type="Proteomes" id="UP000694906">
    <property type="component" value="Unplaced"/>
</dbReference>
<sequence>MEKSLEVNSFADWYPNWEEDKHSVEFEDVAMKFTLEEWALLDSSQKRLYKDVMRETIRNLAAVGGKWKDQSTENEDTKQGRNPRDQLIKTNQRGEWWLISGIYPGYKDQVTDMYKAQN</sequence>
<keyword evidence="3" id="KW-1185">Reference proteome</keyword>
<feature type="region of interest" description="Disordered" evidence="1">
    <location>
        <begin position="64"/>
        <end position="86"/>
    </location>
</feature>
<gene>
    <name evidence="4" type="primary">LOC106008481</name>
</gene>
<dbReference type="PANTHER" id="PTHR23232:SF158">
    <property type="entry name" value="KRAB DOMAIN-CONTAINING PROTEIN 5"/>
    <property type="match status" value="1"/>
</dbReference>
<organism evidence="3 4">
    <name type="scientific">Heterocephalus glaber</name>
    <name type="common">Naked mole rat</name>
    <dbReference type="NCBI Taxonomy" id="10181"/>
    <lineage>
        <taxon>Eukaryota</taxon>
        <taxon>Metazoa</taxon>
        <taxon>Chordata</taxon>
        <taxon>Craniata</taxon>
        <taxon>Vertebrata</taxon>
        <taxon>Euteleostomi</taxon>
        <taxon>Mammalia</taxon>
        <taxon>Eutheria</taxon>
        <taxon>Euarchontoglires</taxon>
        <taxon>Glires</taxon>
        <taxon>Rodentia</taxon>
        <taxon>Hystricomorpha</taxon>
        <taxon>Bathyergidae</taxon>
        <taxon>Heterocephalus</taxon>
    </lineage>
</organism>
<accession>A0AAX6QNP3</accession>
<dbReference type="InterPro" id="IPR001909">
    <property type="entry name" value="KRAB"/>
</dbReference>
<evidence type="ECO:0000313" key="3">
    <source>
        <dbReference type="Proteomes" id="UP000694906"/>
    </source>
</evidence>
<dbReference type="CDD" id="cd07765">
    <property type="entry name" value="KRAB_A-box"/>
    <property type="match status" value="1"/>
</dbReference>
<dbReference type="GeneID" id="106008481"/>
<dbReference type="AlphaFoldDB" id="A0AAX6QNP3"/>
<evidence type="ECO:0000313" key="4">
    <source>
        <dbReference type="RefSeq" id="XP_012923838.1"/>
    </source>
</evidence>
<dbReference type="Gene3D" id="6.10.140.140">
    <property type="match status" value="1"/>
</dbReference>
<dbReference type="KEGG" id="hgl:106008481"/>
<dbReference type="PROSITE" id="PS50805">
    <property type="entry name" value="KRAB"/>
    <property type="match status" value="1"/>
</dbReference>
<dbReference type="GO" id="GO:0006355">
    <property type="term" value="P:regulation of DNA-templated transcription"/>
    <property type="evidence" value="ECO:0007669"/>
    <property type="project" value="InterPro"/>
</dbReference>
<protein>
    <submittedName>
        <fullName evidence="4">Zinc finger protein 669-like isoform X4</fullName>
    </submittedName>
</protein>
<reference evidence="4" key="1">
    <citation type="submission" date="2025-08" db="UniProtKB">
        <authorList>
            <consortium name="RefSeq"/>
        </authorList>
    </citation>
    <scope>IDENTIFICATION</scope>
</reference>
<feature type="domain" description="KRAB" evidence="2">
    <location>
        <begin position="24"/>
        <end position="109"/>
    </location>
</feature>
<dbReference type="SMART" id="SM00349">
    <property type="entry name" value="KRAB"/>
    <property type="match status" value="1"/>
</dbReference>
<dbReference type="RefSeq" id="XP_012923838.1">
    <property type="nucleotide sequence ID" value="XM_013068384.2"/>
</dbReference>
<dbReference type="SUPFAM" id="SSF109640">
    <property type="entry name" value="KRAB domain (Kruppel-associated box)"/>
    <property type="match status" value="1"/>
</dbReference>
<dbReference type="Pfam" id="PF01352">
    <property type="entry name" value="KRAB"/>
    <property type="match status" value="1"/>
</dbReference>
<evidence type="ECO:0000259" key="2">
    <source>
        <dbReference type="PROSITE" id="PS50805"/>
    </source>
</evidence>
<evidence type="ECO:0000256" key="1">
    <source>
        <dbReference type="SAM" id="MobiDB-lite"/>
    </source>
</evidence>
<proteinExistence type="predicted"/>
<name>A0AAX6QNP3_HETGA</name>
<dbReference type="InterPro" id="IPR050169">
    <property type="entry name" value="Krueppel_C2H2_ZnF"/>
</dbReference>
<dbReference type="InterPro" id="IPR036051">
    <property type="entry name" value="KRAB_dom_sf"/>
</dbReference>